<dbReference type="EMBL" id="JANBUO010000852">
    <property type="protein sequence ID" value="KAJ2801209.1"/>
    <property type="molecule type" value="Genomic_DNA"/>
</dbReference>
<feature type="compositionally biased region" description="Polar residues" evidence="2">
    <location>
        <begin position="341"/>
        <end position="351"/>
    </location>
</feature>
<dbReference type="InterPro" id="IPR011989">
    <property type="entry name" value="ARM-like"/>
</dbReference>
<dbReference type="Gene3D" id="1.25.10.10">
    <property type="entry name" value="Leucine-rich Repeat Variant"/>
    <property type="match status" value="1"/>
</dbReference>
<dbReference type="GO" id="GO:0009306">
    <property type="term" value="P:protein secretion"/>
    <property type="evidence" value="ECO:0007669"/>
    <property type="project" value="TreeGrafter"/>
</dbReference>
<evidence type="ECO:0000259" key="4">
    <source>
        <dbReference type="Pfam" id="PF10363"/>
    </source>
</evidence>
<evidence type="ECO:0000256" key="1">
    <source>
        <dbReference type="ARBA" id="ARBA00005724"/>
    </source>
</evidence>
<dbReference type="PANTHER" id="PTHR20959">
    <property type="entry name" value="TRANSPORT AND GOLGI ORGANIZATION PROTEIN 6 FAMILY MEMBER"/>
    <property type="match status" value="1"/>
</dbReference>
<dbReference type="PANTHER" id="PTHR20959:SF1">
    <property type="entry name" value="TRANSPORT AND GOLGI ORGANIZATION PROTEIN 6 HOMOLOG"/>
    <property type="match status" value="1"/>
</dbReference>
<feature type="domain" description="RNA polymerase II assembly factor Rtp1 C-terminal" evidence="3">
    <location>
        <begin position="1015"/>
        <end position="1046"/>
    </location>
</feature>
<accession>A0A9W8LR39</accession>
<dbReference type="Pfam" id="PF10304">
    <property type="entry name" value="RTP1_C2"/>
    <property type="match status" value="1"/>
</dbReference>
<reference evidence="5" key="1">
    <citation type="submission" date="2022-07" db="EMBL/GenBank/DDBJ databases">
        <title>Phylogenomic reconstructions and comparative analyses of Kickxellomycotina fungi.</title>
        <authorList>
            <person name="Reynolds N.K."/>
            <person name="Stajich J.E."/>
            <person name="Barry K."/>
            <person name="Grigoriev I.V."/>
            <person name="Crous P."/>
            <person name="Smith M.E."/>
        </authorList>
    </citation>
    <scope>NUCLEOTIDE SEQUENCE</scope>
    <source>
        <strain evidence="5">NRRL 1565</strain>
    </source>
</reference>
<dbReference type="Pfam" id="PF10363">
    <property type="entry name" value="RTP1_C1"/>
    <property type="match status" value="1"/>
</dbReference>
<proteinExistence type="inferred from homology"/>
<evidence type="ECO:0000313" key="5">
    <source>
        <dbReference type="EMBL" id="KAJ2801209.1"/>
    </source>
</evidence>
<dbReference type="InterPro" id="IPR019451">
    <property type="entry name" value="Rtp1_C1"/>
</dbReference>
<evidence type="ECO:0000313" key="6">
    <source>
        <dbReference type="Proteomes" id="UP001140094"/>
    </source>
</evidence>
<sequence>QRSGVEPLGMRDRQVVAQALDLVLVFEVLPRQAPGVGVPLSKRLSSEAAAVIGSLMRLPSGQRTREASASASLSEIALRLCKIIDSALPGGGDVASFLVGKYHSDMIAMLLQLAYAPILQQHQQMPKYEVETDSERRIELQRAFTRVFDSSNPYLLLETLTSLLNAAVKDHPRAPRWFVIVCSRFLSRVLMKYPHDGARIAIDFIVGHDSDLSAVKLDRVSSLLLTPPANIDASEYLARTVPQLVDMIVVSSAAAGQTSINEAEMLISNIMDRPAAQQRMAQTATYTLRVLAEKHPEAFAAHVAEPVCQSLRRWFDTRPIALGSSNAGTDSTKGKEEAPQLQLNTGGSSATRRPMIEVIDSSSPSKSNTEAESSNMVVTSASELAQSVHGIQELVLGGGIPSVPLLARLVVPVFGPLFYWFAYELTLSASKATSAAASSAAYVLRELLVITLRVLPQSAATSTLLELIQHVRGSTTGSPEDWPVFATSHSGSHHTQLVWRTNTAADADAEDQALQQTISIDALVDILQSSKLRALTGHVFLTLLREQGTLFEEMMVQTNSDVVRHDSANGHEMALQLSRKWWLVSQVVLALVEKVGPAVLTRHADVLSFVLGVLDRHSAATTSIAAAADETETGVNHEPNTIEELMESLNVNSANGAATFDIADASDSVEQKVGGTEMVVLALLLLGQILTASEESAFRAQLPTSLSGDHPPSASEGSATMPKIEWDSGSLQLLRLIQDKVRQLGSNSNTVHMVSQLANQVKLQTAMILALHHSQPQDSSGGSTEHARRSDPETERFESALRDSHSDLVPIRAHGIIELRNMVVSKSAALQSTDRMEAVISVFVKMVQEADSFLYLNAIRGLSALADHQGHRFIPQLVQMYTDSTSTIDQRLRVGESLQQSIVRAGEMLGDYSDHIVPSLLDHISVTDSSNASSYSEILIHSTLSILAAIARTCPLALQKWIAQLISAIDSLMVVMASKEDEMAIVVRRAAVVFCVDLIHGYGDRLIELVDMEVLQSIHRLLRRIRLSDSDELVCGHAQTGIDAISEVVKDQLLGSWANPLL</sequence>
<feature type="region of interest" description="Disordered" evidence="2">
    <location>
        <begin position="325"/>
        <end position="354"/>
    </location>
</feature>
<organism evidence="5 6">
    <name type="scientific">Coemansia guatemalensis</name>
    <dbReference type="NCBI Taxonomy" id="2761395"/>
    <lineage>
        <taxon>Eukaryota</taxon>
        <taxon>Fungi</taxon>
        <taxon>Fungi incertae sedis</taxon>
        <taxon>Zoopagomycota</taxon>
        <taxon>Kickxellomycotina</taxon>
        <taxon>Kickxellomycetes</taxon>
        <taxon>Kickxellales</taxon>
        <taxon>Kickxellaceae</taxon>
        <taxon>Coemansia</taxon>
    </lineage>
</organism>
<feature type="non-terminal residue" evidence="5">
    <location>
        <position position="1"/>
    </location>
</feature>
<gene>
    <name evidence="5" type="ORF">H4R20_003768</name>
</gene>
<feature type="domain" description="RNA polymerase II assembly factor Rtp1 C-terminal" evidence="4">
    <location>
        <begin position="797"/>
        <end position="908"/>
    </location>
</feature>
<comment type="similarity">
    <text evidence="1">Belongs to the Tango6 family.</text>
</comment>
<feature type="compositionally biased region" description="Basic and acidic residues" evidence="2">
    <location>
        <begin position="785"/>
        <end position="802"/>
    </location>
</feature>
<dbReference type="OrthoDB" id="39591at2759"/>
<feature type="region of interest" description="Disordered" evidence="2">
    <location>
        <begin position="701"/>
        <end position="722"/>
    </location>
</feature>
<dbReference type="AlphaFoldDB" id="A0A9W8LR39"/>
<protein>
    <recommendedName>
        <fullName evidence="7">RNA polymerase II assembly factor Rtp1 C-terminal domain-containing protein</fullName>
    </recommendedName>
</protein>
<comment type="caution">
    <text evidence="5">The sequence shown here is derived from an EMBL/GenBank/DDBJ whole genome shotgun (WGS) entry which is preliminary data.</text>
</comment>
<dbReference type="InterPro" id="IPR016024">
    <property type="entry name" value="ARM-type_fold"/>
</dbReference>
<evidence type="ECO:0000259" key="3">
    <source>
        <dbReference type="Pfam" id="PF10304"/>
    </source>
</evidence>
<dbReference type="SUPFAM" id="SSF48371">
    <property type="entry name" value="ARM repeat"/>
    <property type="match status" value="1"/>
</dbReference>
<dbReference type="Proteomes" id="UP001140094">
    <property type="component" value="Unassembled WGS sequence"/>
</dbReference>
<evidence type="ECO:0008006" key="7">
    <source>
        <dbReference type="Google" id="ProtNLM"/>
    </source>
</evidence>
<name>A0A9W8LR39_9FUNG</name>
<keyword evidence="6" id="KW-1185">Reference proteome</keyword>
<feature type="compositionally biased region" description="Polar residues" evidence="2">
    <location>
        <begin position="774"/>
        <end position="783"/>
    </location>
</feature>
<dbReference type="InterPro" id="IPR019414">
    <property type="entry name" value="Rtp1_C2"/>
</dbReference>
<dbReference type="InterPro" id="IPR039600">
    <property type="entry name" value="TANGO6/Rtp1"/>
</dbReference>
<feature type="region of interest" description="Disordered" evidence="2">
    <location>
        <begin position="774"/>
        <end position="802"/>
    </location>
</feature>
<evidence type="ECO:0000256" key="2">
    <source>
        <dbReference type="SAM" id="MobiDB-lite"/>
    </source>
</evidence>